<dbReference type="InterPro" id="IPR023346">
    <property type="entry name" value="Lysozyme-like_dom_sf"/>
</dbReference>
<dbReference type="PANTHER" id="PTHR37423">
    <property type="entry name" value="SOLUBLE LYTIC MUREIN TRANSGLYCOSYLASE-RELATED"/>
    <property type="match status" value="1"/>
</dbReference>
<evidence type="ECO:0000313" key="5">
    <source>
        <dbReference type="Proteomes" id="UP000599085"/>
    </source>
</evidence>
<comment type="similarity">
    <text evidence="1">Belongs to the transglycosylase Slt family.</text>
</comment>
<dbReference type="PANTHER" id="PTHR37423:SF2">
    <property type="entry name" value="MEMBRANE-BOUND LYTIC MUREIN TRANSGLYCOSYLASE C"/>
    <property type="match status" value="1"/>
</dbReference>
<protein>
    <submittedName>
        <fullName evidence="4">Transglycosylase SLT domain-containing protein</fullName>
    </submittedName>
</protein>
<reference evidence="4 5" key="1">
    <citation type="submission" date="2020-09" db="EMBL/GenBank/DDBJ databases">
        <title>Bombella mellium and Bombella favum sp. nov., two novel species isolated from honey of Apis mellifera.</title>
        <authorList>
            <person name="Hilgarth M."/>
            <person name="Redwitz J."/>
            <person name="Ehrmann M.A."/>
            <person name="Vogel R.F."/>
            <person name="Jakob F."/>
        </authorList>
    </citation>
    <scope>NUCLEOTIDE SEQUENCE [LARGE SCALE GENOMIC DNA]</scope>
    <source>
        <strain evidence="4 5">MRM1</strain>
    </source>
</reference>
<dbReference type="Proteomes" id="UP000599085">
    <property type="component" value="Unassembled WGS sequence"/>
</dbReference>
<evidence type="ECO:0000256" key="1">
    <source>
        <dbReference type="ARBA" id="ARBA00007734"/>
    </source>
</evidence>
<keyword evidence="5" id="KW-1185">Reference proteome</keyword>
<proteinExistence type="inferred from homology"/>
<evidence type="ECO:0000313" key="4">
    <source>
        <dbReference type="EMBL" id="MBE1723188.1"/>
    </source>
</evidence>
<dbReference type="SUPFAM" id="SSF53955">
    <property type="entry name" value="Lysozyme-like"/>
    <property type="match status" value="1"/>
</dbReference>
<dbReference type="Gene3D" id="1.10.530.10">
    <property type="match status" value="1"/>
</dbReference>
<dbReference type="RefSeq" id="WP_192848128.1">
    <property type="nucleotide sequence ID" value="NZ_JADAQV010000001.1"/>
</dbReference>
<name>A0ABR9MMV3_9PROT</name>
<dbReference type="EMBL" id="JADAQV010000001">
    <property type="protein sequence ID" value="MBE1723188.1"/>
    <property type="molecule type" value="Genomic_DNA"/>
</dbReference>
<evidence type="ECO:0000259" key="3">
    <source>
        <dbReference type="Pfam" id="PF01464"/>
    </source>
</evidence>
<accession>A0ABR9MMV3</accession>
<comment type="caution">
    <text evidence="4">The sequence shown here is derived from an EMBL/GenBank/DDBJ whole genome shotgun (WGS) entry which is preliminary data.</text>
</comment>
<dbReference type="Pfam" id="PF01464">
    <property type="entry name" value="SLT"/>
    <property type="match status" value="1"/>
</dbReference>
<sequence>MPQVPYTDDLYKLPDRVSAGGTEVLDVPNYGGMIARGLGQFGQGAGDVADAAFRLQRQDDITAVQNAMNSLREQGKVVQYGDPSDPMKSGFLGLKDKAALDAWQPTADGFRQYQQSLMNGLTPAQQRIFAQESEPFMNGALGSLAAHAAGQRQSYQDNVQDATLSSLASSGAANSDNPAAFANAYAQGRQSIIARNATLGYGADHPVTLQNIQQWNDSYFHTAIITAAQKGDAISARNMLLSNEKNMSAPVFAQTMAAIRPEYNRQVGDNLANEVWNDHGGPQAVPADADPSATMQNMLLAESGGRQKDRDGNTITSGKGAIGIAQMLPATAEETARRIGIPWDENRFLHDENYNRALGQAYFHQLCDRYGNNQTLACAAYNAGPGTVDRWLKQYGDPRTGAISDEQFVQSIPYDETQRYVSRVASSLSRNVPAPSATPPDLSAKLAEIHQVAQERGYGQEIEDHAMSRAMHNNALWEAQTRDARASLHGQINDLSSAYMNGNTQNQVPEQQIRSLYQPDEADRIVSGLNERRQAGLALNALKWATPAQVGAYMQASQDVLGDASVDDYGTRAQINAHLQLAMTRREEALRDDPAGYAAGHPSVQQAWQDYQQNQTPEAFETYAGKLRAVQQMMGVASPRYLTDDQAHGIITGLSGIDPTKQAIAPIMDGMKQHYGKAWNGILDELVQKGLPAPYAVIADMDTPQQGAARAVLQRNIQTGTDDLKRLAGPDAAQLNATASNDPVGNSLADLRQTMLLQQGGPASYRNFYDTVKMQALGYMGKGMNVNEALAQARKDMVDLKYDTSGYLRTPKGEMDTTQDALAAFMSRLTPDDVSVKPLPGVSEKLSNEQVLANARTSGKWVSVSDNSGYSLAIPSKTVPGEWQYLQGKDGNPIVVQRSDIMAGRYAPNRLTGIRIKNWLRPNGAL</sequence>
<evidence type="ECO:0000256" key="2">
    <source>
        <dbReference type="ARBA" id="ARBA00009387"/>
    </source>
</evidence>
<gene>
    <name evidence="4" type="ORF">IGM82_01985</name>
</gene>
<comment type="similarity">
    <text evidence="2">Belongs to the virb1 family.</text>
</comment>
<organism evidence="4 5">
    <name type="scientific">Bombella apis</name>
    <dbReference type="NCBI Taxonomy" id="1785988"/>
    <lineage>
        <taxon>Bacteria</taxon>
        <taxon>Pseudomonadati</taxon>
        <taxon>Pseudomonadota</taxon>
        <taxon>Alphaproteobacteria</taxon>
        <taxon>Acetobacterales</taxon>
        <taxon>Acetobacteraceae</taxon>
        <taxon>Bombella</taxon>
    </lineage>
</organism>
<dbReference type="InterPro" id="IPR008258">
    <property type="entry name" value="Transglycosylase_SLT_dom_1"/>
</dbReference>
<feature type="domain" description="Transglycosylase SLT" evidence="3">
    <location>
        <begin position="315"/>
        <end position="398"/>
    </location>
</feature>